<dbReference type="Gene3D" id="3.40.50.150">
    <property type="entry name" value="Vaccinia Virus protein VP39"/>
    <property type="match status" value="1"/>
</dbReference>
<dbReference type="Proteomes" id="UP000250043">
    <property type="component" value="Unassembled WGS sequence"/>
</dbReference>
<evidence type="ECO:0000259" key="1">
    <source>
        <dbReference type="Pfam" id="PF17827"/>
    </source>
</evidence>
<dbReference type="CDD" id="cd02440">
    <property type="entry name" value="AdoMet_MTases"/>
    <property type="match status" value="1"/>
</dbReference>
<keyword evidence="2" id="KW-0808">Transferase</keyword>
<dbReference type="GO" id="GO:0005739">
    <property type="term" value="C:mitochondrion"/>
    <property type="evidence" value="ECO:0007669"/>
    <property type="project" value="TreeGrafter"/>
</dbReference>
<dbReference type="GO" id="GO:0032259">
    <property type="term" value="P:methylation"/>
    <property type="evidence" value="ECO:0007669"/>
    <property type="project" value="UniProtKB-KW"/>
</dbReference>
<dbReference type="InterPro" id="IPR040758">
    <property type="entry name" value="PrmC_N"/>
</dbReference>
<reference evidence="2 3" key="1">
    <citation type="submission" date="2016-07" db="EMBL/GenBank/DDBJ databases">
        <title>Draft genome of the white-rot fungus Obba rivulosa 3A-2.</title>
        <authorList>
            <consortium name="DOE Joint Genome Institute"/>
            <person name="Miettinen O."/>
            <person name="Riley R."/>
            <person name="Acob R."/>
            <person name="Barry K."/>
            <person name="Cullen D."/>
            <person name="De Vries R."/>
            <person name="Hainaut M."/>
            <person name="Hatakka A."/>
            <person name="Henrissat B."/>
            <person name="Hilden K."/>
            <person name="Kuo R."/>
            <person name="Labutti K."/>
            <person name="Lipzen A."/>
            <person name="Makela M.R."/>
            <person name="Sandor L."/>
            <person name="Spatafora J.W."/>
            <person name="Grigoriev I.V."/>
            <person name="Hibbett D.S."/>
        </authorList>
    </citation>
    <scope>NUCLEOTIDE SEQUENCE [LARGE SCALE GENOMIC DNA]</scope>
    <source>
        <strain evidence="2 3">3A-2</strain>
    </source>
</reference>
<dbReference type="InterPro" id="IPR050320">
    <property type="entry name" value="N5-glutamine_MTase"/>
</dbReference>
<dbReference type="PANTHER" id="PTHR18895:SF74">
    <property type="entry name" value="MTRF1L RELEASE FACTOR GLUTAMINE METHYLTRANSFERASE"/>
    <property type="match status" value="1"/>
</dbReference>
<accession>A0A8E2DSI6</accession>
<dbReference type="Pfam" id="PF17827">
    <property type="entry name" value="PrmC_N"/>
    <property type="match status" value="1"/>
</dbReference>
<evidence type="ECO:0000313" key="2">
    <source>
        <dbReference type="EMBL" id="OCH95119.1"/>
    </source>
</evidence>
<dbReference type="PANTHER" id="PTHR18895">
    <property type="entry name" value="HEMK METHYLTRANSFERASE"/>
    <property type="match status" value="1"/>
</dbReference>
<name>A0A8E2DSI6_9APHY</name>
<dbReference type="AlphaFoldDB" id="A0A8E2DSI6"/>
<dbReference type="Gene3D" id="1.10.8.10">
    <property type="entry name" value="DNA helicase RuvA subunit, C-terminal domain"/>
    <property type="match status" value="1"/>
</dbReference>
<dbReference type="OrthoDB" id="269872at2759"/>
<dbReference type="SUPFAM" id="SSF53335">
    <property type="entry name" value="S-adenosyl-L-methionine-dependent methyltransferases"/>
    <property type="match status" value="1"/>
</dbReference>
<organism evidence="2 3">
    <name type="scientific">Obba rivulosa</name>
    <dbReference type="NCBI Taxonomy" id="1052685"/>
    <lineage>
        <taxon>Eukaryota</taxon>
        <taxon>Fungi</taxon>
        <taxon>Dikarya</taxon>
        <taxon>Basidiomycota</taxon>
        <taxon>Agaricomycotina</taxon>
        <taxon>Agaricomycetes</taxon>
        <taxon>Polyporales</taxon>
        <taxon>Gelatoporiaceae</taxon>
        <taxon>Obba</taxon>
    </lineage>
</organism>
<dbReference type="InterPro" id="IPR029063">
    <property type="entry name" value="SAM-dependent_MTases_sf"/>
</dbReference>
<protein>
    <submittedName>
        <fullName evidence="2">S-adenosyl-L-methionine-dependent methyltransferase</fullName>
    </submittedName>
</protein>
<sequence>MRRVASRLLHVLERVLDAESAVRELRWMQEVLAGPKPSPSTSTTLEDMVARRVRGEPLQYILGTQPFGPLTLLTRAPVLIPRTETEDWAHRLAEMRQPTRHKPLSVLDLCTGSGCIPLLLCSLWAPGSTHACGVDISEDAIKLSADNARANDIAIPEKGPLPPHEFRLRDRNTFTPLLGNIRDSAFVVASGLHPPFDIITSNPPYIPKREYDELPVSVKDFEDHRALLGDPDDTVPDGRGLTFYHTIAELLNSNKLLKCDGIVALEVGAGQARDVASIMENQGGMRHTRIWNDPWGKERVVIATN</sequence>
<dbReference type="EMBL" id="KV722338">
    <property type="protein sequence ID" value="OCH95119.1"/>
    <property type="molecule type" value="Genomic_DNA"/>
</dbReference>
<keyword evidence="2" id="KW-0489">Methyltransferase</keyword>
<evidence type="ECO:0000313" key="3">
    <source>
        <dbReference type="Proteomes" id="UP000250043"/>
    </source>
</evidence>
<dbReference type="GO" id="GO:0008168">
    <property type="term" value="F:methyltransferase activity"/>
    <property type="evidence" value="ECO:0007669"/>
    <property type="project" value="UniProtKB-KW"/>
</dbReference>
<gene>
    <name evidence="2" type="ORF">OBBRIDRAFT_721191</name>
</gene>
<feature type="domain" description="Release factor glutamine methyltransferase N-terminal" evidence="1">
    <location>
        <begin position="38"/>
        <end position="63"/>
    </location>
</feature>
<keyword evidence="3" id="KW-1185">Reference proteome</keyword>
<proteinExistence type="predicted"/>